<proteinExistence type="predicted"/>
<dbReference type="EMBL" id="FZPD01000001">
    <property type="protein sequence ID" value="SNS59135.1"/>
    <property type="molecule type" value="Genomic_DNA"/>
</dbReference>
<dbReference type="Pfam" id="PF00535">
    <property type="entry name" value="Glycos_transf_2"/>
    <property type="match status" value="1"/>
</dbReference>
<evidence type="ECO:0000259" key="1">
    <source>
        <dbReference type="Pfam" id="PF00535"/>
    </source>
</evidence>
<dbReference type="CDD" id="cd04186">
    <property type="entry name" value="GT_2_like_c"/>
    <property type="match status" value="1"/>
</dbReference>
<feature type="domain" description="Glycosyltransferase 2-like" evidence="1">
    <location>
        <begin position="17"/>
        <end position="188"/>
    </location>
</feature>
<protein>
    <submittedName>
        <fullName evidence="2">Glycosyltransferase, GT2 family</fullName>
    </submittedName>
</protein>
<dbReference type="RefSeq" id="WP_089355533.1">
    <property type="nucleotide sequence ID" value="NZ_FZPD01000001.1"/>
</dbReference>
<dbReference type="InterPro" id="IPR001173">
    <property type="entry name" value="Glyco_trans_2-like"/>
</dbReference>
<accession>A0A239FQT9</accession>
<dbReference type="OrthoDB" id="9771846at2"/>
<dbReference type="SUPFAM" id="SSF53448">
    <property type="entry name" value="Nucleotide-diphospho-sugar transferases"/>
    <property type="match status" value="1"/>
</dbReference>
<dbReference type="PANTHER" id="PTHR43179">
    <property type="entry name" value="RHAMNOSYLTRANSFERASE WBBL"/>
    <property type="match status" value="1"/>
</dbReference>
<dbReference type="Gene3D" id="3.90.550.10">
    <property type="entry name" value="Spore Coat Polysaccharide Biosynthesis Protein SpsA, Chain A"/>
    <property type="match status" value="1"/>
</dbReference>
<name>A0A239FQT9_EKHLU</name>
<evidence type="ECO:0000313" key="3">
    <source>
        <dbReference type="Proteomes" id="UP000198393"/>
    </source>
</evidence>
<dbReference type="PANTHER" id="PTHR43179:SF7">
    <property type="entry name" value="RHAMNOSYLTRANSFERASE WBBL"/>
    <property type="match status" value="1"/>
</dbReference>
<reference evidence="2 3" key="1">
    <citation type="submission" date="2017-06" db="EMBL/GenBank/DDBJ databases">
        <authorList>
            <person name="Kim H.J."/>
            <person name="Triplett B.A."/>
        </authorList>
    </citation>
    <scope>NUCLEOTIDE SEQUENCE [LARGE SCALE GENOMIC DNA]</scope>
    <source>
        <strain evidence="2 3">DSM 19307</strain>
    </source>
</reference>
<dbReference type="Proteomes" id="UP000198393">
    <property type="component" value="Unassembled WGS sequence"/>
</dbReference>
<dbReference type="AlphaFoldDB" id="A0A239FQT9"/>
<evidence type="ECO:0000313" key="2">
    <source>
        <dbReference type="EMBL" id="SNS59135.1"/>
    </source>
</evidence>
<dbReference type="InterPro" id="IPR029044">
    <property type="entry name" value="Nucleotide-diphossugar_trans"/>
</dbReference>
<gene>
    <name evidence="2" type="ORF">SAMN05421640_0789</name>
</gene>
<keyword evidence="3" id="KW-1185">Reference proteome</keyword>
<organism evidence="2 3">
    <name type="scientific">Ekhidna lutea</name>
    <dbReference type="NCBI Taxonomy" id="447679"/>
    <lineage>
        <taxon>Bacteria</taxon>
        <taxon>Pseudomonadati</taxon>
        <taxon>Bacteroidota</taxon>
        <taxon>Cytophagia</taxon>
        <taxon>Cytophagales</taxon>
        <taxon>Reichenbachiellaceae</taxon>
        <taxon>Ekhidna</taxon>
    </lineage>
</organism>
<sequence length="316" mass="36806">MDISHSDVGQSERKCCTIIVTYNGEKWIKNCLYTLFSSIYATDIIVIDNGSSDNTVQILEEYLDQIQLIKTGQNLGFGGANNIGIKMALEQGYDYFFLLNQDTWVEPDAIGQLIKGLKQNEMYGILSPVHVNGQMNAFDRNFKKFVRRYKKINLPFNESELARHKSPIDVGFVNAAAWMISRKCIEEVGVFSPLFYHYAEDNNYCHRTLSHGFKIGIIKESLIYHDREYRNDSYSPTKDFERETVKSLSNPLKNRTLLQDFIIALSKILEISSKIRFYKIPGFMFWAFKEFFVLRRKVKEFDNSALYNFELDHKYS</sequence>
<keyword evidence="2" id="KW-0808">Transferase</keyword>
<dbReference type="GO" id="GO:0016740">
    <property type="term" value="F:transferase activity"/>
    <property type="evidence" value="ECO:0007669"/>
    <property type="project" value="UniProtKB-KW"/>
</dbReference>